<dbReference type="Gene3D" id="3.10.450.50">
    <property type="match status" value="1"/>
</dbReference>
<proteinExistence type="predicted"/>
<dbReference type="OrthoDB" id="10513673at2759"/>
<gene>
    <name evidence="1" type="ORF">FRACYDRAFT_247164</name>
</gene>
<dbReference type="EMBL" id="KV784371">
    <property type="protein sequence ID" value="OEU10621.1"/>
    <property type="molecule type" value="Genomic_DNA"/>
</dbReference>
<dbReference type="InterPro" id="IPR032710">
    <property type="entry name" value="NTF2-like_dom_sf"/>
</dbReference>
<evidence type="ECO:0008006" key="3">
    <source>
        <dbReference type="Google" id="ProtNLM"/>
    </source>
</evidence>
<name>A0A1E7EXD2_9STRA</name>
<evidence type="ECO:0000313" key="1">
    <source>
        <dbReference type="EMBL" id="OEU10621.1"/>
    </source>
</evidence>
<sequence>MTITHEQGKKFAADIMAAFADGFKANNHLETTSGLVADTISWDWSDGAIGEGPKEEIFDHMKNTWGFMVDTFMLVSPTVVVDTTHDKVVITSQLVINITGGLKDQNNPILNTVCFIFKLDDTGKLCRWEGYWDQAAPNLLAAMGKVTEALKA</sequence>
<dbReference type="Proteomes" id="UP000095751">
    <property type="component" value="Unassembled WGS sequence"/>
</dbReference>
<dbReference type="KEGG" id="fcy:FRACYDRAFT_247164"/>
<reference evidence="1 2" key="1">
    <citation type="submission" date="2016-09" db="EMBL/GenBank/DDBJ databases">
        <title>Extensive genetic diversity and differential bi-allelic expression allows diatom success in the polar Southern Ocean.</title>
        <authorList>
            <consortium name="DOE Joint Genome Institute"/>
            <person name="Mock T."/>
            <person name="Otillar R.P."/>
            <person name="Strauss J."/>
            <person name="Dupont C."/>
            <person name="Frickenhaus S."/>
            <person name="Maumus F."/>
            <person name="Mcmullan M."/>
            <person name="Sanges R."/>
            <person name="Schmutz J."/>
            <person name="Toseland A."/>
            <person name="Valas R."/>
            <person name="Veluchamy A."/>
            <person name="Ward B.J."/>
            <person name="Allen A."/>
            <person name="Barry K."/>
            <person name="Falciatore A."/>
            <person name="Ferrante M."/>
            <person name="Fortunato A.E."/>
            <person name="Gloeckner G."/>
            <person name="Gruber A."/>
            <person name="Hipkin R."/>
            <person name="Janech M."/>
            <person name="Kroth P."/>
            <person name="Leese F."/>
            <person name="Lindquist E."/>
            <person name="Lyon B.R."/>
            <person name="Martin J."/>
            <person name="Mayer C."/>
            <person name="Parker M."/>
            <person name="Quesneville H."/>
            <person name="Raymond J."/>
            <person name="Uhlig C."/>
            <person name="Valentin K.U."/>
            <person name="Worden A.Z."/>
            <person name="Armbrust E.V."/>
            <person name="Bowler C."/>
            <person name="Green B."/>
            <person name="Moulton V."/>
            <person name="Van Oosterhout C."/>
            <person name="Grigoriev I."/>
        </authorList>
    </citation>
    <scope>NUCLEOTIDE SEQUENCE [LARGE SCALE GENOMIC DNA]</scope>
    <source>
        <strain evidence="1 2">CCMP1102</strain>
    </source>
</reference>
<protein>
    <recommendedName>
        <fullName evidence="3">SnoaL-like domain-containing protein</fullName>
    </recommendedName>
</protein>
<dbReference type="AlphaFoldDB" id="A0A1E7EXD2"/>
<accession>A0A1E7EXD2</accession>
<organism evidence="1 2">
    <name type="scientific">Fragilariopsis cylindrus CCMP1102</name>
    <dbReference type="NCBI Taxonomy" id="635003"/>
    <lineage>
        <taxon>Eukaryota</taxon>
        <taxon>Sar</taxon>
        <taxon>Stramenopiles</taxon>
        <taxon>Ochrophyta</taxon>
        <taxon>Bacillariophyta</taxon>
        <taxon>Bacillariophyceae</taxon>
        <taxon>Bacillariophycidae</taxon>
        <taxon>Bacillariales</taxon>
        <taxon>Bacillariaceae</taxon>
        <taxon>Fragilariopsis</taxon>
    </lineage>
</organism>
<dbReference type="SUPFAM" id="SSF54427">
    <property type="entry name" value="NTF2-like"/>
    <property type="match status" value="1"/>
</dbReference>
<keyword evidence="2" id="KW-1185">Reference proteome</keyword>
<dbReference type="InParanoid" id="A0A1E7EXD2"/>
<evidence type="ECO:0000313" key="2">
    <source>
        <dbReference type="Proteomes" id="UP000095751"/>
    </source>
</evidence>